<feature type="transmembrane region" description="Helical" evidence="5">
    <location>
        <begin position="209"/>
        <end position="228"/>
    </location>
</feature>
<dbReference type="InterPro" id="IPR022764">
    <property type="entry name" value="Peptidase_S54_rhomboid_dom"/>
</dbReference>
<dbReference type="Proteomes" id="UP000222056">
    <property type="component" value="Unassembled WGS sequence"/>
</dbReference>
<dbReference type="OrthoDB" id="9807874at2"/>
<feature type="transmembrane region" description="Helical" evidence="5">
    <location>
        <begin position="147"/>
        <end position="168"/>
    </location>
</feature>
<feature type="transmembrane region" description="Helical" evidence="5">
    <location>
        <begin position="234"/>
        <end position="254"/>
    </location>
</feature>
<feature type="transmembrane region" description="Helical" evidence="5">
    <location>
        <begin position="74"/>
        <end position="96"/>
    </location>
</feature>
<protein>
    <submittedName>
        <fullName evidence="8">Membrane associated serine protease, rhomboid family</fullName>
    </submittedName>
</protein>
<dbReference type="InterPro" id="IPR035952">
    <property type="entry name" value="Rhomboid-like_sf"/>
</dbReference>
<dbReference type="Pfam" id="PF13240">
    <property type="entry name" value="Zn_Ribbon_1"/>
    <property type="match status" value="1"/>
</dbReference>
<dbReference type="InterPro" id="IPR026870">
    <property type="entry name" value="Zinc_ribbon_dom"/>
</dbReference>
<organism evidence="8 9">
    <name type="scientific">Thermoleophilum album</name>
    <dbReference type="NCBI Taxonomy" id="29539"/>
    <lineage>
        <taxon>Bacteria</taxon>
        <taxon>Bacillati</taxon>
        <taxon>Actinomycetota</taxon>
        <taxon>Thermoleophilia</taxon>
        <taxon>Thermoleophilales</taxon>
        <taxon>Thermoleophilaceae</taxon>
        <taxon>Thermoleophilum</taxon>
    </lineage>
</organism>
<dbReference type="SUPFAM" id="SSF144091">
    <property type="entry name" value="Rhomboid-like"/>
    <property type="match status" value="1"/>
</dbReference>
<keyword evidence="2 5" id="KW-0812">Transmembrane</keyword>
<sequence>MSRPDLFVVCKNCGAEISPYVTECPYCGRRVRKRAPRVEIGGEERRRGRSKAARRPRLRRLAGPARWSRQGRPLATLAVVIVSAAVTLAAEAGVPIEDLGALVPGFVEQPWRLVTAAFLHTSVGYLAVAVGIGGLALYGLERRFGTVVAALVYLACAAAASAVALALAEVVPGGSAAGVVAGANGAALGVTLCFVVERRLAGRGALEEEIDPLALLVAIAVLALLPLAVPEASVGATIGGAVAGCLSGLVLAAWRRRGERIPGPSL</sequence>
<dbReference type="Pfam" id="PF01694">
    <property type="entry name" value="Rhomboid"/>
    <property type="match status" value="1"/>
</dbReference>
<dbReference type="STRING" id="29539.SAMN02745716_0355"/>
<name>A0A1H6FI31_THEAL</name>
<proteinExistence type="predicted"/>
<feature type="domain" description="Zinc-ribbon" evidence="7">
    <location>
        <begin position="10"/>
        <end position="30"/>
    </location>
</feature>
<dbReference type="Gene3D" id="1.20.1540.10">
    <property type="entry name" value="Rhomboid-like"/>
    <property type="match status" value="1"/>
</dbReference>
<dbReference type="GO" id="GO:0006508">
    <property type="term" value="P:proteolysis"/>
    <property type="evidence" value="ECO:0007669"/>
    <property type="project" value="UniProtKB-KW"/>
</dbReference>
<evidence type="ECO:0000256" key="4">
    <source>
        <dbReference type="ARBA" id="ARBA00023136"/>
    </source>
</evidence>
<dbReference type="RefSeq" id="WP_143038532.1">
    <property type="nucleotide sequence ID" value="NZ_FNWJ01000001.1"/>
</dbReference>
<keyword evidence="8" id="KW-0645">Protease</keyword>
<dbReference type="PANTHER" id="PTHR43066">
    <property type="entry name" value="RHOMBOID-RELATED PROTEIN"/>
    <property type="match status" value="1"/>
</dbReference>
<dbReference type="EMBL" id="FNWJ01000001">
    <property type="protein sequence ID" value="SEH10496.1"/>
    <property type="molecule type" value="Genomic_DNA"/>
</dbReference>
<accession>A0A1H6FI31</accession>
<feature type="transmembrane region" description="Helical" evidence="5">
    <location>
        <begin position="174"/>
        <end position="197"/>
    </location>
</feature>
<comment type="subcellular location">
    <subcellularLocation>
        <location evidence="1">Membrane</location>
        <topology evidence="1">Multi-pass membrane protein</topology>
    </subcellularLocation>
</comment>
<evidence type="ECO:0000256" key="1">
    <source>
        <dbReference type="ARBA" id="ARBA00004141"/>
    </source>
</evidence>
<keyword evidence="8" id="KW-0378">Hydrolase</keyword>
<evidence type="ECO:0000313" key="9">
    <source>
        <dbReference type="Proteomes" id="UP000222056"/>
    </source>
</evidence>
<evidence type="ECO:0000256" key="2">
    <source>
        <dbReference type="ARBA" id="ARBA00022692"/>
    </source>
</evidence>
<keyword evidence="4 5" id="KW-0472">Membrane</keyword>
<gene>
    <name evidence="8" type="ORF">SAMN02745716_0355</name>
</gene>
<evidence type="ECO:0000256" key="5">
    <source>
        <dbReference type="SAM" id="Phobius"/>
    </source>
</evidence>
<dbReference type="AlphaFoldDB" id="A0A1H6FI31"/>
<feature type="domain" description="Peptidase S54 rhomboid" evidence="6">
    <location>
        <begin position="108"/>
        <end position="252"/>
    </location>
</feature>
<evidence type="ECO:0000259" key="7">
    <source>
        <dbReference type="Pfam" id="PF13240"/>
    </source>
</evidence>
<dbReference type="PANTHER" id="PTHR43066:SF11">
    <property type="entry name" value="PEPTIDASE S54 RHOMBOID DOMAIN-CONTAINING PROTEIN"/>
    <property type="match status" value="1"/>
</dbReference>
<keyword evidence="3 5" id="KW-1133">Transmembrane helix</keyword>
<dbReference type="GO" id="GO:0016020">
    <property type="term" value="C:membrane"/>
    <property type="evidence" value="ECO:0007669"/>
    <property type="project" value="UniProtKB-SubCell"/>
</dbReference>
<feature type="transmembrane region" description="Helical" evidence="5">
    <location>
        <begin position="116"/>
        <end position="140"/>
    </location>
</feature>
<evidence type="ECO:0000313" key="8">
    <source>
        <dbReference type="EMBL" id="SEH10496.1"/>
    </source>
</evidence>
<keyword evidence="9" id="KW-1185">Reference proteome</keyword>
<evidence type="ECO:0000259" key="6">
    <source>
        <dbReference type="Pfam" id="PF01694"/>
    </source>
</evidence>
<reference evidence="9" key="1">
    <citation type="submission" date="2016-10" db="EMBL/GenBank/DDBJ databases">
        <authorList>
            <person name="Varghese N."/>
            <person name="Submissions S."/>
        </authorList>
    </citation>
    <scope>NUCLEOTIDE SEQUENCE [LARGE SCALE GENOMIC DNA]</scope>
    <source>
        <strain evidence="9">ATCC 35263</strain>
    </source>
</reference>
<evidence type="ECO:0000256" key="3">
    <source>
        <dbReference type="ARBA" id="ARBA00022989"/>
    </source>
</evidence>
<dbReference type="GO" id="GO:0004252">
    <property type="term" value="F:serine-type endopeptidase activity"/>
    <property type="evidence" value="ECO:0007669"/>
    <property type="project" value="InterPro"/>
</dbReference>